<dbReference type="PANTHER" id="PTHR42704">
    <property type="entry name" value="RIBULOSE BISPHOSPHATE CARBOXYLASE"/>
    <property type="match status" value="1"/>
</dbReference>
<dbReference type="PROSITE" id="PS00157">
    <property type="entry name" value="RUBISCO_LARGE"/>
    <property type="match status" value="1"/>
</dbReference>
<feature type="domain" description="Ribulose bisphosphate carboxylase large subunit ferrodoxin-like N-terminal" evidence="5">
    <location>
        <begin position="7"/>
        <end position="108"/>
    </location>
</feature>
<evidence type="ECO:0000313" key="7">
    <source>
        <dbReference type="Proteomes" id="UP000278475"/>
    </source>
</evidence>
<dbReference type="InterPro" id="IPR036376">
    <property type="entry name" value="RuBisCO_lsu_C_sf"/>
</dbReference>
<name>A0A497ETI4_9CREN</name>
<dbReference type="GO" id="GO:0016984">
    <property type="term" value="F:ribulose-bisphosphate carboxylase activity"/>
    <property type="evidence" value="ECO:0007669"/>
    <property type="project" value="InterPro"/>
</dbReference>
<dbReference type="InterPro" id="IPR036422">
    <property type="entry name" value="RuBisCO_lsu_N_sf"/>
</dbReference>
<dbReference type="InterPro" id="IPR020878">
    <property type="entry name" value="RuBisCo_large_chain_AS"/>
</dbReference>
<reference evidence="6 7" key="1">
    <citation type="submission" date="2018-06" db="EMBL/GenBank/DDBJ databases">
        <title>Extensive metabolic versatility and redundancy in microbially diverse, dynamic hydrothermal sediments.</title>
        <authorList>
            <person name="Dombrowski N."/>
            <person name="Teske A."/>
            <person name="Baker B.J."/>
        </authorList>
    </citation>
    <scope>NUCLEOTIDE SEQUENCE [LARGE SCALE GENOMIC DNA]</scope>
    <source>
        <strain evidence="6">B66_G16</strain>
    </source>
</reference>
<dbReference type="AlphaFoldDB" id="A0A497ETI4"/>
<evidence type="ECO:0000313" key="6">
    <source>
        <dbReference type="EMBL" id="RLE50684.1"/>
    </source>
</evidence>
<gene>
    <name evidence="6" type="ORF">DRJ31_00560</name>
</gene>
<dbReference type="Proteomes" id="UP000278475">
    <property type="component" value="Unassembled WGS sequence"/>
</dbReference>
<dbReference type="SFLD" id="SFLDG00301">
    <property type="entry name" value="RuBisCO-like_proteins"/>
    <property type="match status" value="1"/>
</dbReference>
<dbReference type="InterPro" id="IPR000685">
    <property type="entry name" value="RuBisCO_lsu_C"/>
</dbReference>
<evidence type="ECO:0000259" key="4">
    <source>
        <dbReference type="Pfam" id="PF00016"/>
    </source>
</evidence>
<protein>
    <submittedName>
        <fullName evidence="6">Ribulose 1,5-bisphosphate carboxylase</fullName>
    </submittedName>
</protein>
<dbReference type="PANTHER" id="PTHR42704:SF17">
    <property type="entry name" value="RIBULOSE BISPHOSPHATE CARBOXYLASE LARGE CHAIN"/>
    <property type="match status" value="1"/>
</dbReference>
<comment type="cofactor">
    <cofactor evidence="1">
        <name>Mg(2+)</name>
        <dbReference type="ChEBI" id="CHEBI:18420"/>
    </cofactor>
</comment>
<dbReference type="InterPro" id="IPR017443">
    <property type="entry name" value="RuBisCO_lsu_fd_N"/>
</dbReference>
<dbReference type="Gene3D" id="3.30.70.150">
    <property type="entry name" value="RuBisCO large subunit, N-terminal domain"/>
    <property type="match status" value="1"/>
</dbReference>
<dbReference type="Gene3D" id="3.20.20.110">
    <property type="entry name" value="Ribulose bisphosphate carboxylase, large subunit, C-terminal domain"/>
    <property type="match status" value="1"/>
</dbReference>
<dbReference type="SUPFAM" id="SSF54966">
    <property type="entry name" value="RuBisCO, large subunit, small (N-terminal) domain"/>
    <property type="match status" value="1"/>
</dbReference>
<proteinExistence type="predicted"/>
<evidence type="ECO:0000256" key="2">
    <source>
        <dbReference type="ARBA" id="ARBA00022723"/>
    </source>
</evidence>
<dbReference type="EMBL" id="QMQV01000002">
    <property type="protein sequence ID" value="RLE50684.1"/>
    <property type="molecule type" value="Genomic_DNA"/>
</dbReference>
<dbReference type="SUPFAM" id="SSF51649">
    <property type="entry name" value="RuBisCo, C-terminal domain"/>
    <property type="match status" value="1"/>
</dbReference>
<organism evidence="6 7">
    <name type="scientific">Thermoproteota archaeon</name>
    <dbReference type="NCBI Taxonomy" id="2056631"/>
    <lineage>
        <taxon>Archaea</taxon>
        <taxon>Thermoproteota</taxon>
    </lineage>
</organism>
<dbReference type="InterPro" id="IPR033966">
    <property type="entry name" value="RuBisCO"/>
</dbReference>
<dbReference type="SFLD" id="SFLDS00014">
    <property type="entry name" value="RuBisCO"/>
    <property type="match status" value="1"/>
</dbReference>
<dbReference type="Pfam" id="PF00016">
    <property type="entry name" value="RuBisCO_large"/>
    <property type="match status" value="1"/>
</dbReference>
<sequence length="404" mass="44444">MDPEGFLIAKYYVKSELPLREAGVQIAKEESIGTWTEVKTTTLWAKLRLAAKVFKVEEDENIVYVAYPVELFDAEAGVANLLSIVAGNLFGLSSLERVRLLDIQIPKCLAEFYRGPRYGIGGIRKIAKTDASPRPHLGVIVKPKVGLNPEETAKVVYEAAMGGADFIKDDETLVNQPFCILEERVSKVMEALDKANQELSKKPLYAVNITASYRKMVKNAEVAKDNGANMLMIDIITVGFSAFESFMGEGFNLPIHAHRAMHAAMTRVPDHGISMLVFSKLARMIGADQLHIGAAAGKMGEKDERSLKELKENADALREGFYHYKPVFPVASGGIHPKLVPANVKFFGLDVIINAGGGVHGHPRGTRAGVRAMMQAIEASVKNIPLEEYARDHVELREAIEIWS</sequence>
<dbReference type="Pfam" id="PF02788">
    <property type="entry name" value="RuBisCO_large_N"/>
    <property type="match status" value="1"/>
</dbReference>
<evidence type="ECO:0000256" key="3">
    <source>
        <dbReference type="ARBA" id="ARBA00022842"/>
    </source>
</evidence>
<evidence type="ECO:0000256" key="1">
    <source>
        <dbReference type="ARBA" id="ARBA00001946"/>
    </source>
</evidence>
<comment type="caution">
    <text evidence="6">The sequence shown here is derived from an EMBL/GenBank/DDBJ whole genome shotgun (WGS) entry which is preliminary data.</text>
</comment>
<feature type="domain" description="Ribulose bisphosphate carboxylase large subunit C-terminal" evidence="4">
    <location>
        <begin position="131"/>
        <end position="403"/>
    </location>
</feature>
<keyword evidence="2" id="KW-0479">Metal-binding</keyword>
<dbReference type="GO" id="GO:0000287">
    <property type="term" value="F:magnesium ion binding"/>
    <property type="evidence" value="ECO:0007669"/>
    <property type="project" value="InterPro"/>
</dbReference>
<evidence type="ECO:0000259" key="5">
    <source>
        <dbReference type="Pfam" id="PF02788"/>
    </source>
</evidence>
<accession>A0A497ETI4</accession>
<keyword evidence="3" id="KW-0460">Magnesium</keyword>
<dbReference type="GO" id="GO:0015977">
    <property type="term" value="P:carbon fixation"/>
    <property type="evidence" value="ECO:0007669"/>
    <property type="project" value="InterPro"/>
</dbReference>